<dbReference type="AlphaFoldDB" id="A0A6A4GNK0"/>
<evidence type="ECO:0000313" key="1">
    <source>
        <dbReference type="EMBL" id="KAE9387341.1"/>
    </source>
</evidence>
<gene>
    <name evidence="1" type="ORF">BT96DRAFT_771067</name>
</gene>
<proteinExistence type="predicted"/>
<name>A0A6A4GNK0_9AGAR</name>
<organism evidence="1 2">
    <name type="scientific">Gymnopus androsaceus JB14</name>
    <dbReference type="NCBI Taxonomy" id="1447944"/>
    <lineage>
        <taxon>Eukaryota</taxon>
        <taxon>Fungi</taxon>
        <taxon>Dikarya</taxon>
        <taxon>Basidiomycota</taxon>
        <taxon>Agaricomycotina</taxon>
        <taxon>Agaricomycetes</taxon>
        <taxon>Agaricomycetidae</taxon>
        <taxon>Agaricales</taxon>
        <taxon>Marasmiineae</taxon>
        <taxon>Omphalotaceae</taxon>
        <taxon>Gymnopus</taxon>
    </lineage>
</organism>
<dbReference type="Proteomes" id="UP000799118">
    <property type="component" value="Unassembled WGS sequence"/>
</dbReference>
<feature type="non-terminal residue" evidence="1">
    <location>
        <position position="97"/>
    </location>
</feature>
<dbReference type="OrthoDB" id="3262237at2759"/>
<accession>A0A6A4GNK0</accession>
<evidence type="ECO:0000313" key="2">
    <source>
        <dbReference type="Proteomes" id="UP000799118"/>
    </source>
</evidence>
<protein>
    <recommendedName>
        <fullName evidence="3">Aspartic peptidase DDI1-type domain-containing protein</fullName>
    </recommendedName>
</protein>
<dbReference type="EMBL" id="ML769807">
    <property type="protein sequence ID" value="KAE9387341.1"/>
    <property type="molecule type" value="Genomic_DNA"/>
</dbReference>
<reference evidence="1" key="1">
    <citation type="journal article" date="2019" name="Environ. Microbiol.">
        <title>Fungal ecological strategies reflected in gene transcription - a case study of two litter decomposers.</title>
        <authorList>
            <person name="Barbi F."/>
            <person name="Kohler A."/>
            <person name="Barry K."/>
            <person name="Baskaran P."/>
            <person name="Daum C."/>
            <person name="Fauchery L."/>
            <person name="Ihrmark K."/>
            <person name="Kuo A."/>
            <person name="LaButti K."/>
            <person name="Lipzen A."/>
            <person name="Morin E."/>
            <person name="Grigoriev I.V."/>
            <person name="Henrissat B."/>
            <person name="Lindahl B."/>
            <person name="Martin F."/>
        </authorList>
    </citation>
    <scope>NUCLEOTIDE SEQUENCE</scope>
    <source>
        <strain evidence="1">JB14</strain>
    </source>
</reference>
<keyword evidence="2" id="KW-1185">Reference proteome</keyword>
<sequence length="97" mass="10634">LMDGGAMVAGLDEKLYEKVKDQISGWEPSTKHLRMANGTIIQARVQWRGKVVFQGVEVDGVLQVFNSGGSWDVLFGKPLLRAFGVVHDFGDDSVTVK</sequence>
<evidence type="ECO:0008006" key="3">
    <source>
        <dbReference type="Google" id="ProtNLM"/>
    </source>
</evidence>
<feature type="non-terminal residue" evidence="1">
    <location>
        <position position="1"/>
    </location>
</feature>